<dbReference type="Gene3D" id="3.90.1300.10">
    <property type="entry name" value="Amidase signature (AS) domain"/>
    <property type="match status" value="1"/>
</dbReference>
<proteinExistence type="predicted"/>
<evidence type="ECO:0000259" key="1">
    <source>
        <dbReference type="Pfam" id="PF01425"/>
    </source>
</evidence>
<dbReference type="NCBIfam" id="NF005686">
    <property type="entry name" value="PRK07486.1"/>
    <property type="match status" value="1"/>
</dbReference>
<dbReference type="InterPro" id="IPR000120">
    <property type="entry name" value="Amidase"/>
</dbReference>
<gene>
    <name evidence="2" type="ORF">GZA08_05645</name>
</gene>
<dbReference type="Proteomes" id="UP000474757">
    <property type="component" value="Unassembled WGS sequence"/>
</dbReference>
<dbReference type="AlphaFoldDB" id="A0A6B2JYK8"/>
<organism evidence="2 3">
    <name type="scientific">Pseudoroseicyclus tamaricis</name>
    <dbReference type="NCBI Taxonomy" id="2705421"/>
    <lineage>
        <taxon>Bacteria</taxon>
        <taxon>Pseudomonadati</taxon>
        <taxon>Pseudomonadota</taxon>
        <taxon>Alphaproteobacteria</taxon>
        <taxon>Rhodobacterales</taxon>
        <taxon>Paracoccaceae</taxon>
        <taxon>Pseudoroseicyclus</taxon>
    </lineage>
</organism>
<sequence length="451" mass="48042">MSDLTRRSATELSTMLSRREVSVAEVMEAHLAVIAERNPGLNALVSLAEPEVLMAEARAADDAEPRGPLHGLPLAVKDLANAADFPTSMGSPMFAGQMAEHDDLHVARLRAAGAIVIGKSNVPEFGLGSHSYNPVFGVTRNPGEPSLSAGGSSGGAAAALATGMVPLADGSDMMGSLRNPAGWCGIWSLRPSWGLVPGEPEGDLFLHQLSTLGPMGRTPADVELMLSVIAGPDRHQPVGGGYYRSLPGESPVGDRIGWLGDWDSALPMEEGVLRACEYQLARLTDAGASVVSVAAPFPAEALWESWTTLRSFAVAGSLGALLAQEGAELKPEAVWEIERGLALTASEVLRASAIRSDWYRRAVRLFETHDMLALPTAQCFPFPAEWDWPKEIAGQGMDSYHRWMEVVVPASLIGLPVVTMPIPGRRMGLQLIGPKGSDARLLAFARRYVSR</sequence>
<dbReference type="RefSeq" id="WP_163890784.1">
    <property type="nucleotide sequence ID" value="NZ_JAAFYS010000001.1"/>
</dbReference>
<dbReference type="GO" id="GO:0004040">
    <property type="term" value="F:amidase activity"/>
    <property type="evidence" value="ECO:0007669"/>
    <property type="project" value="UniProtKB-EC"/>
</dbReference>
<evidence type="ECO:0000313" key="3">
    <source>
        <dbReference type="Proteomes" id="UP000474757"/>
    </source>
</evidence>
<keyword evidence="2" id="KW-0378">Hydrolase</keyword>
<dbReference type="SUPFAM" id="SSF75304">
    <property type="entry name" value="Amidase signature (AS) enzymes"/>
    <property type="match status" value="1"/>
</dbReference>
<dbReference type="InterPro" id="IPR023631">
    <property type="entry name" value="Amidase_dom"/>
</dbReference>
<comment type="caution">
    <text evidence="2">The sequence shown here is derived from an EMBL/GenBank/DDBJ whole genome shotgun (WGS) entry which is preliminary data.</text>
</comment>
<accession>A0A6B2JYK8</accession>
<dbReference type="Pfam" id="PF01425">
    <property type="entry name" value="Amidase"/>
    <property type="match status" value="1"/>
</dbReference>
<dbReference type="EC" id="3.5.1.4" evidence="2"/>
<dbReference type="EMBL" id="JAAGAB010000001">
    <property type="protein sequence ID" value="NDV00452.1"/>
    <property type="molecule type" value="Genomic_DNA"/>
</dbReference>
<reference evidence="2 3" key="1">
    <citation type="submission" date="2020-02" db="EMBL/GenBank/DDBJ databases">
        <title>Pseudoroseicyclus tamarix, sp. nov., isolated from offshore sediment of a Tamarix chinensis forest.</title>
        <authorList>
            <person name="Gai Y."/>
        </authorList>
    </citation>
    <scope>NUCLEOTIDE SEQUENCE [LARGE SCALE GENOMIC DNA]</scope>
    <source>
        <strain evidence="2 3">CLL3-39</strain>
    </source>
</reference>
<evidence type="ECO:0000313" key="2">
    <source>
        <dbReference type="EMBL" id="NDV00452.1"/>
    </source>
</evidence>
<dbReference type="PANTHER" id="PTHR11895:SF76">
    <property type="entry name" value="INDOLEACETAMIDE HYDROLASE"/>
    <property type="match status" value="1"/>
</dbReference>
<protein>
    <submittedName>
        <fullName evidence="2">Amidase</fullName>
        <ecNumber evidence="2">3.5.1.4</ecNumber>
    </submittedName>
</protein>
<keyword evidence="3" id="KW-1185">Reference proteome</keyword>
<feature type="domain" description="Amidase" evidence="1">
    <location>
        <begin position="25"/>
        <end position="442"/>
    </location>
</feature>
<dbReference type="PANTHER" id="PTHR11895">
    <property type="entry name" value="TRANSAMIDASE"/>
    <property type="match status" value="1"/>
</dbReference>
<dbReference type="InterPro" id="IPR036928">
    <property type="entry name" value="AS_sf"/>
</dbReference>
<name>A0A6B2JYK8_9RHOB</name>